<dbReference type="PANTHER" id="PTHR38435:SF2">
    <property type="entry name" value="DUF871 DOMAIN-CONTAINING PROTEIN"/>
    <property type="match status" value="1"/>
</dbReference>
<dbReference type="InterPro" id="IPR043894">
    <property type="entry name" value="MupG_C"/>
</dbReference>
<evidence type="ECO:0008006" key="7">
    <source>
        <dbReference type="Google" id="ProtNLM"/>
    </source>
</evidence>
<dbReference type="Gene3D" id="2.40.100.10">
    <property type="entry name" value="Cyclophilin-like"/>
    <property type="match status" value="1"/>
</dbReference>
<dbReference type="OrthoDB" id="5809921at2"/>
<evidence type="ECO:0000259" key="2">
    <source>
        <dbReference type="Pfam" id="PF19200"/>
    </source>
</evidence>
<dbReference type="PANTHER" id="PTHR38435">
    <property type="match status" value="1"/>
</dbReference>
<gene>
    <name evidence="3" type="ORF">APU01nite_06950</name>
    <name evidence="4" type="ORF">SAMN04488100_14916</name>
</gene>
<dbReference type="Gene3D" id="3.20.20.70">
    <property type="entry name" value="Aldolase class I"/>
    <property type="match status" value="1"/>
</dbReference>
<dbReference type="Pfam" id="PF19200">
    <property type="entry name" value="MupG_N"/>
    <property type="match status" value="1"/>
</dbReference>
<dbReference type="InterPro" id="IPR029000">
    <property type="entry name" value="Cyclophilin-like_dom_sf"/>
</dbReference>
<dbReference type="Pfam" id="PF05913">
    <property type="entry name" value="MupG_C"/>
    <property type="match status" value="1"/>
</dbReference>
<reference evidence="4 5" key="1">
    <citation type="submission" date="2016-10" db="EMBL/GenBank/DDBJ databases">
        <authorList>
            <person name="de Groot N.N."/>
        </authorList>
    </citation>
    <scope>NUCLEOTIDE SEQUENCE [LARGE SCALE GENOMIC DNA]</scope>
    <source>
        <strain evidence="4 5">DSM 19182</strain>
    </source>
</reference>
<organism evidence="4 5">
    <name type="scientific">Alkalibacterium putridalgicola</name>
    <dbReference type="NCBI Taxonomy" id="426703"/>
    <lineage>
        <taxon>Bacteria</taxon>
        <taxon>Bacillati</taxon>
        <taxon>Bacillota</taxon>
        <taxon>Bacilli</taxon>
        <taxon>Lactobacillales</taxon>
        <taxon>Carnobacteriaceae</taxon>
        <taxon>Alkalibacterium</taxon>
    </lineage>
</organism>
<reference evidence="3 6" key="2">
    <citation type="submission" date="2019-07" db="EMBL/GenBank/DDBJ databases">
        <title>Whole genome shotgun sequence of Alkalibacterium putridalgicola NBRC 103243.</title>
        <authorList>
            <person name="Hosoyama A."/>
            <person name="Uohara A."/>
            <person name="Ohji S."/>
            <person name="Ichikawa N."/>
        </authorList>
    </citation>
    <scope>NUCLEOTIDE SEQUENCE [LARGE SCALE GENOMIC DNA]</scope>
    <source>
        <strain evidence="3 6">NBRC 103243</strain>
    </source>
</reference>
<evidence type="ECO:0000313" key="5">
    <source>
        <dbReference type="Proteomes" id="UP000198548"/>
    </source>
</evidence>
<sequence>MQTSKIFGFAVYVSAFKRQRPFLEMMKNQNAPVFTSLHMNEEMTDSYVDDVEEMCQWLHENGFWIMADVSPLTLKRFGEDSLASLARRLHLDNLRLDFGFDLKQLKKDELNVSFTYNASTLLNQDSEEAEAFYMHNFYPRPETGLDDVFFTSLNQRIKEASGQTLAFISGDEEKRGPLYEGLPTLEAHRYLSPYAQCVDLMKHYGIDKVFLGDIKMSDFELDLITKYLEDGLIRLPVKLPAALDHLYNERFTVRVDSPGTLIRVQESRQYAQAGKHVEPDQTDMRLRGSVTMDNERYKRYSGEVQVTKADYPKDDRVNVIGRLSEKYHLLLDNLHNGETFMFVPERGE</sequence>
<feature type="domain" description="6-phospho-N-acetylmuramidase C-terminal" evidence="1">
    <location>
        <begin position="245"/>
        <end position="342"/>
    </location>
</feature>
<dbReference type="SUPFAM" id="SSF51445">
    <property type="entry name" value="(Trans)glycosidases"/>
    <property type="match status" value="1"/>
</dbReference>
<dbReference type="InterPro" id="IPR043797">
    <property type="entry name" value="MupG_N"/>
</dbReference>
<dbReference type="InterPro" id="IPR008589">
    <property type="entry name" value="MupG"/>
</dbReference>
<feature type="domain" description="6-phospho-N-acetylmuramidase N-terminal" evidence="2">
    <location>
        <begin position="7"/>
        <end position="224"/>
    </location>
</feature>
<evidence type="ECO:0000313" key="4">
    <source>
        <dbReference type="EMBL" id="SEM32080.1"/>
    </source>
</evidence>
<keyword evidence="6" id="KW-1185">Reference proteome</keyword>
<evidence type="ECO:0000259" key="1">
    <source>
        <dbReference type="Pfam" id="PF05913"/>
    </source>
</evidence>
<dbReference type="Proteomes" id="UP000321425">
    <property type="component" value="Unassembled WGS sequence"/>
</dbReference>
<name>A0A1H7XE65_9LACT</name>
<evidence type="ECO:0000313" key="6">
    <source>
        <dbReference type="Proteomes" id="UP000321425"/>
    </source>
</evidence>
<evidence type="ECO:0000313" key="3">
    <source>
        <dbReference type="EMBL" id="GEK88656.1"/>
    </source>
</evidence>
<dbReference type="STRING" id="426703.SAMN04488100_14916"/>
<dbReference type="SUPFAM" id="SSF50891">
    <property type="entry name" value="Cyclophilin-like"/>
    <property type="match status" value="1"/>
</dbReference>
<dbReference type="InterPro" id="IPR013785">
    <property type="entry name" value="Aldolase_TIM"/>
</dbReference>
<dbReference type="EMBL" id="BJUX01000005">
    <property type="protein sequence ID" value="GEK88656.1"/>
    <property type="molecule type" value="Genomic_DNA"/>
</dbReference>
<dbReference type="AlphaFoldDB" id="A0A1H7XE65"/>
<proteinExistence type="predicted"/>
<dbReference type="RefSeq" id="WP_091490037.1">
    <property type="nucleotide sequence ID" value="NZ_BJUX01000005.1"/>
</dbReference>
<dbReference type="Proteomes" id="UP000198548">
    <property type="component" value="Unassembled WGS sequence"/>
</dbReference>
<dbReference type="EMBL" id="FOBL01000049">
    <property type="protein sequence ID" value="SEM32080.1"/>
    <property type="molecule type" value="Genomic_DNA"/>
</dbReference>
<accession>A0A1H7XE65</accession>
<protein>
    <recommendedName>
        <fullName evidence="7">Outer surface protein</fullName>
    </recommendedName>
</protein>
<dbReference type="InterPro" id="IPR017853">
    <property type="entry name" value="GH"/>
</dbReference>